<dbReference type="InterPro" id="IPR036452">
    <property type="entry name" value="Ribo_hydro-like"/>
</dbReference>
<evidence type="ECO:0000313" key="4">
    <source>
        <dbReference type="EMBL" id="KFI60658.1"/>
    </source>
</evidence>
<dbReference type="InterPro" id="IPR001910">
    <property type="entry name" value="Inosine/uridine_hydrolase_dom"/>
</dbReference>
<dbReference type="Proteomes" id="UP000029046">
    <property type="component" value="Unassembled WGS sequence"/>
</dbReference>
<dbReference type="GO" id="GO:0008477">
    <property type="term" value="F:purine nucleosidase activity"/>
    <property type="evidence" value="ECO:0007669"/>
    <property type="project" value="TreeGrafter"/>
</dbReference>
<protein>
    <submittedName>
        <fullName evidence="4">Inosine-uridine preferring nucleoside hydrolase</fullName>
    </submittedName>
</protein>
<keyword evidence="2" id="KW-0326">Glycosidase</keyword>
<dbReference type="RefSeq" id="WP_033507734.1">
    <property type="nucleotide sequence ID" value="NZ_JGYX01000004.1"/>
</dbReference>
<dbReference type="AlphaFoldDB" id="A0A087APF8"/>
<feature type="domain" description="Inosine/uridine-preferring nucleoside hydrolase" evidence="3">
    <location>
        <begin position="15"/>
        <end position="252"/>
    </location>
</feature>
<reference evidence="4 5" key="1">
    <citation type="submission" date="2014-03" db="EMBL/GenBank/DDBJ databases">
        <title>Genomics of Bifidobacteria.</title>
        <authorList>
            <person name="Ventura M."/>
            <person name="Milani C."/>
            <person name="Lugli G.A."/>
        </authorList>
    </citation>
    <scope>NUCLEOTIDE SEQUENCE [LARGE SCALE GENOMIC DNA]</scope>
    <source>
        <strain evidence="4 5">LMG 11586</strain>
    </source>
</reference>
<comment type="caution">
    <text evidence="4">The sequence shown here is derived from an EMBL/GenBank/DDBJ whole genome shotgun (WGS) entry which is preliminary data.</text>
</comment>
<sequence length="299" mass="32510">MIGHYTVRDDKRIRVIIDTDAGCEADDPFAIAQALLTPKFIVKAICAEHFAESGSMERSANVAVHVRDLIGSDVPVMRGHDGPIGSPSEMCPPLSEAAAFIIDEALREDDHPLFVLCLGAITNVAEALRVRPDIARRMTVVWIGTQNADPEREAIREFNAGNDITAGNEVLSSGVAMWIIPLSAYSTMNVSIAELDMRVRPCGELGRWLFQQLVDYNNSDVAAWTCGDGWSLGDCPAVAVAIKPDCGRFRTVSAPIIGADTVSRFDASRPTVRLYDTVDSRFTLGDLFAKLALFAQAQQ</sequence>
<evidence type="ECO:0000313" key="5">
    <source>
        <dbReference type="Proteomes" id="UP000029046"/>
    </source>
</evidence>
<dbReference type="EMBL" id="JGYX01000004">
    <property type="protein sequence ID" value="KFI60658.1"/>
    <property type="molecule type" value="Genomic_DNA"/>
</dbReference>
<gene>
    <name evidence="4" type="ORF">BIGA_1414</name>
</gene>
<dbReference type="Pfam" id="PF01156">
    <property type="entry name" value="IU_nuc_hydro"/>
    <property type="match status" value="1"/>
</dbReference>
<dbReference type="SUPFAM" id="SSF53590">
    <property type="entry name" value="Nucleoside hydrolase"/>
    <property type="match status" value="1"/>
</dbReference>
<proteinExistence type="predicted"/>
<dbReference type="eggNOG" id="COG1957">
    <property type="taxonomic scope" value="Bacteria"/>
</dbReference>
<keyword evidence="1 4" id="KW-0378">Hydrolase</keyword>
<dbReference type="GO" id="GO:0006152">
    <property type="term" value="P:purine nucleoside catabolic process"/>
    <property type="evidence" value="ECO:0007669"/>
    <property type="project" value="TreeGrafter"/>
</dbReference>
<name>A0A087APF8_9BIFI</name>
<organism evidence="4 5">
    <name type="scientific">Bifidobacterium pullorum subsp. gallinarum</name>
    <dbReference type="NCBI Taxonomy" id="78344"/>
    <lineage>
        <taxon>Bacteria</taxon>
        <taxon>Bacillati</taxon>
        <taxon>Actinomycetota</taxon>
        <taxon>Actinomycetes</taxon>
        <taxon>Bifidobacteriales</taxon>
        <taxon>Bifidobacteriaceae</taxon>
        <taxon>Bifidobacterium</taxon>
    </lineage>
</organism>
<dbReference type="PANTHER" id="PTHR12304">
    <property type="entry name" value="INOSINE-URIDINE PREFERRING NUCLEOSIDE HYDROLASE"/>
    <property type="match status" value="1"/>
</dbReference>
<evidence type="ECO:0000256" key="2">
    <source>
        <dbReference type="ARBA" id="ARBA00023295"/>
    </source>
</evidence>
<dbReference type="GO" id="GO:0005829">
    <property type="term" value="C:cytosol"/>
    <property type="evidence" value="ECO:0007669"/>
    <property type="project" value="TreeGrafter"/>
</dbReference>
<dbReference type="PANTHER" id="PTHR12304:SF4">
    <property type="entry name" value="URIDINE NUCLEOSIDASE"/>
    <property type="match status" value="1"/>
</dbReference>
<dbReference type="Gene3D" id="3.90.245.10">
    <property type="entry name" value="Ribonucleoside hydrolase-like"/>
    <property type="match status" value="1"/>
</dbReference>
<accession>A0A087APF8</accession>
<evidence type="ECO:0000259" key="3">
    <source>
        <dbReference type="Pfam" id="PF01156"/>
    </source>
</evidence>
<keyword evidence="5" id="KW-1185">Reference proteome</keyword>
<dbReference type="OrthoDB" id="2530052at2"/>
<evidence type="ECO:0000256" key="1">
    <source>
        <dbReference type="ARBA" id="ARBA00022801"/>
    </source>
</evidence>
<dbReference type="InterPro" id="IPR023186">
    <property type="entry name" value="IUNH"/>
</dbReference>